<dbReference type="Pfam" id="PF20578">
    <property type="entry name" value="aBig_2"/>
    <property type="match status" value="1"/>
</dbReference>
<feature type="chain" id="PRO_5046277645" evidence="5">
    <location>
        <begin position="29"/>
        <end position="1179"/>
    </location>
</feature>
<reference evidence="8 9" key="1">
    <citation type="submission" date="2024-03" db="EMBL/GenBank/DDBJ databases">
        <title>Human intestinal bacterial collection.</title>
        <authorList>
            <person name="Pauvert C."/>
            <person name="Hitch T.C.A."/>
            <person name="Clavel T."/>
        </authorList>
    </citation>
    <scope>NUCLEOTIDE SEQUENCE [LARGE SCALE GENOMIC DNA]</scope>
    <source>
        <strain evidence="8 9">CLA-JM-H44</strain>
    </source>
</reference>
<evidence type="ECO:0000256" key="2">
    <source>
        <dbReference type="ARBA" id="ARBA00009865"/>
    </source>
</evidence>
<sequence>MKGKKTLGILLAAAMTSCLLFPGVPAGAAGPVITASMSQPAYGLDTPAVATVVTSGTVEKCYLANESGMGLVSEQTCKDNSDGTRTWTISLSLATKGVRTLKVMADGADTGVTVSFSLVEHYEPPHSAPALLRAEGPQTGSVNQPFPVTVITNDAVEYVALFNESGSGMVSTRVFSDNGDGTRTWLLMTSLSTRGSRSFSVKIADASRVWQDTEAAVSVQLGVDQEPQYEAAPAKSRSSVHDPSIVQDKDTGEYYIFGSNQGVAKSSDLINWSTVRCQLYGEDIASNLAGSFAWAGYKDGSTNAGNGMALWAPDVIYNPRYENADGSKGAYMIYYPVCSNHKRGAIGYAVSQSITGPYQYGDTILYSGFTLTGGPDEEGTTADTIWTRTNLPELIENGTIEGLRDSWFNEDGSYNIVDHAMPIDPAVFFDEDGRLWMVYGGAMLIELDPATGAAKYPGKDGKTEGGNDIDRYFGIRIAGGFYKGGEGAYIEYDQESGYYYLYVTYGQITEGYNQRLFRSKNVTGPYLDAKGQNAAFADDAVTPSDYGVKVMGNYKFSGMSQGYKHGGHNSIYTDGNGQMYNIYHQRFERGSNHQDRIHQLFRNEEGWPVMAVYENAGDVISETGYARDEIVGYYEFVNHGTLSSSGMLDTFLIRLNENGSITGDLEGRWSMTDGTYYMSAAINGVTYNGVFFKQQDESGLKRQVMTFSAIGSNNETIWGSRLTQSDRDLAAAESAANALSLAPSVHADLALRTAGDYDTRIFWTTSDDSVLTASGVVHRQTEDRPVTLTAYVMKNGAVAVRTFDVTVEAAQSGVQAFDGKPLYQFSFSNTDGTFTKNTGSLLGAGLLTGDGTVVTDSDKGLVLSTSGAGALTLPGDTLSGLTEGFSLCFWVKTDGSSSLFEAEGEGFSTVIGSDLRATVQANGQTIRTGEASQALPAGEWACVTYSVGRTGMDVYLNGKLVSSAKADLSFVFGDGRLNHLCVKAGGGFGAALLDDVAVYAPALTADQANAMIDPDIAWQTDWQIDFGTETSAVWGGFTQMTDQTLYKKVGLLQGYGFKGPVQAGVTPTGGAKICDFVYAKGGEKYTFQMDLPNGTYRVFMYTGAKDAVNTTNFYFQDHADDIHTQVTPEGVASDNYGGPNTYTVEVTDQLLTVTIWGDASLGADAITGRLNSIEITRLS</sequence>
<name>A0ABV1E0Y8_9FIRM</name>
<dbReference type="Proteomes" id="UP001489509">
    <property type="component" value="Unassembled WGS sequence"/>
</dbReference>
<keyword evidence="9" id="KW-1185">Reference proteome</keyword>
<evidence type="ECO:0000313" key="9">
    <source>
        <dbReference type="Proteomes" id="UP001489509"/>
    </source>
</evidence>
<dbReference type="Pfam" id="PF04616">
    <property type="entry name" value="Glyco_hydro_43"/>
    <property type="match status" value="1"/>
</dbReference>
<dbReference type="Pfam" id="PF16369">
    <property type="entry name" value="GH43_C"/>
    <property type="match status" value="1"/>
</dbReference>
<dbReference type="InterPro" id="IPR006710">
    <property type="entry name" value="Glyco_hydro_43"/>
</dbReference>
<dbReference type="InterPro" id="IPR013320">
    <property type="entry name" value="ConA-like_dom_sf"/>
</dbReference>
<dbReference type="InterPro" id="IPR046780">
    <property type="entry name" value="aBig_2"/>
</dbReference>
<dbReference type="PROSITE" id="PS51257">
    <property type="entry name" value="PROKAR_LIPOPROTEIN"/>
    <property type="match status" value="1"/>
</dbReference>
<feature type="domain" description="Extracellular endo-alpha-(1-&gt;5)-L-arabinanase C-terminal" evidence="6">
    <location>
        <begin position="620"/>
        <end position="719"/>
    </location>
</feature>
<dbReference type="InterPro" id="IPR008979">
    <property type="entry name" value="Galactose-bd-like_sf"/>
</dbReference>
<evidence type="ECO:0000259" key="6">
    <source>
        <dbReference type="Pfam" id="PF16369"/>
    </source>
</evidence>
<dbReference type="SUPFAM" id="SSF75005">
    <property type="entry name" value="Arabinanase/levansucrase/invertase"/>
    <property type="match status" value="1"/>
</dbReference>
<dbReference type="Gene3D" id="2.60.120.200">
    <property type="match status" value="1"/>
</dbReference>
<dbReference type="InterPro" id="IPR032291">
    <property type="entry name" value="Abn2_C"/>
</dbReference>
<evidence type="ECO:0000256" key="3">
    <source>
        <dbReference type="ARBA" id="ARBA00022801"/>
    </source>
</evidence>
<comment type="similarity">
    <text evidence="2">Belongs to the glycosyl hydrolase 43 family.</text>
</comment>
<feature type="domain" description="Atrophied bacterial Ig" evidence="7">
    <location>
        <begin position="742"/>
        <end position="809"/>
    </location>
</feature>
<dbReference type="Pfam" id="PF13385">
    <property type="entry name" value="Laminin_G_3"/>
    <property type="match status" value="1"/>
</dbReference>
<protein>
    <submittedName>
        <fullName evidence="8">Glycoside hydrolase family 43 C-terminal domain-containing protein</fullName>
    </submittedName>
</protein>
<accession>A0ABV1E0Y8</accession>
<evidence type="ECO:0000313" key="8">
    <source>
        <dbReference type="EMBL" id="MEQ2440971.1"/>
    </source>
</evidence>
<keyword evidence="5" id="KW-0732">Signal</keyword>
<evidence type="ECO:0000256" key="4">
    <source>
        <dbReference type="ARBA" id="ARBA00023295"/>
    </source>
</evidence>
<keyword evidence="3 8" id="KW-0378">Hydrolase</keyword>
<evidence type="ECO:0000256" key="5">
    <source>
        <dbReference type="SAM" id="SignalP"/>
    </source>
</evidence>
<dbReference type="InterPro" id="IPR023296">
    <property type="entry name" value="Glyco_hydro_beta-prop_sf"/>
</dbReference>
<dbReference type="PANTHER" id="PTHR43301">
    <property type="entry name" value="ARABINAN ENDO-1,5-ALPHA-L-ARABINOSIDASE"/>
    <property type="match status" value="1"/>
</dbReference>
<dbReference type="SUPFAM" id="SSF49899">
    <property type="entry name" value="Concanavalin A-like lectins/glucanases"/>
    <property type="match status" value="1"/>
</dbReference>
<comment type="pathway">
    <text evidence="1">Glycan metabolism; L-arabinan degradation.</text>
</comment>
<proteinExistence type="inferred from homology"/>
<feature type="signal peptide" evidence="5">
    <location>
        <begin position="1"/>
        <end position="28"/>
    </location>
</feature>
<evidence type="ECO:0000256" key="1">
    <source>
        <dbReference type="ARBA" id="ARBA00004834"/>
    </source>
</evidence>
<dbReference type="InterPro" id="IPR050727">
    <property type="entry name" value="GH43_arabinanases"/>
</dbReference>
<dbReference type="GO" id="GO:0016787">
    <property type="term" value="F:hydrolase activity"/>
    <property type="evidence" value="ECO:0007669"/>
    <property type="project" value="UniProtKB-KW"/>
</dbReference>
<gene>
    <name evidence="8" type="ORF">WMO26_09050</name>
</gene>
<comment type="caution">
    <text evidence="8">The sequence shown here is derived from an EMBL/GenBank/DDBJ whole genome shotgun (WGS) entry which is preliminary data.</text>
</comment>
<dbReference type="EMBL" id="JBBMFD010000015">
    <property type="protein sequence ID" value="MEQ2440971.1"/>
    <property type="molecule type" value="Genomic_DNA"/>
</dbReference>
<evidence type="ECO:0000259" key="7">
    <source>
        <dbReference type="Pfam" id="PF20578"/>
    </source>
</evidence>
<dbReference type="SUPFAM" id="SSF49785">
    <property type="entry name" value="Galactose-binding domain-like"/>
    <property type="match status" value="1"/>
</dbReference>
<organism evidence="8 9">
    <name type="scientific">Solibaculum intestinale</name>
    <dbReference type="NCBI Taxonomy" id="3133165"/>
    <lineage>
        <taxon>Bacteria</taxon>
        <taxon>Bacillati</taxon>
        <taxon>Bacillota</taxon>
        <taxon>Clostridia</taxon>
        <taxon>Eubacteriales</taxon>
        <taxon>Oscillospiraceae</taxon>
        <taxon>Solibaculum</taxon>
    </lineage>
</organism>
<dbReference type="Gene3D" id="2.40.128.10">
    <property type="match status" value="1"/>
</dbReference>
<dbReference type="RefSeq" id="WP_349219798.1">
    <property type="nucleotide sequence ID" value="NZ_JBBMFD010000015.1"/>
</dbReference>
<dbReference type="Gene3D" id="2.115.10.20">
    <property type="entry name" value="Glycosyl hydrolase domain, family 43"/>
    <property type="match status" value="1"/>
</dbReference>
<dbReference type="Gene3D" id="2.60.120.430">
    <property type="entry name" value="Galactose-binding lectin"/>
    <property type="match status" value="1"/>
</dbReference>
<keyword evidence="4" id="KW-0326">Glycosidase</keyword>
<dbReference type="PANTHER" id="PTHR43301:SF3">
    <property type="entry name" value="ARABINAN ENDO-1,5-ALPHA-L-ARABINOSIDASE A-RELATED"/>
    <property type="match status" value="1"/>
</dbReference>